<reference evidence="2" key="1">
    <citation type="submission" date="2022-01" db="EMBL/GenBank/DDBJ databases">
        <authorList>
            <person name="King R."/>
        </authorList>
    </citation>
    <scope>NUCLEOTIDE SEQUENCE</scope>
</reference>
<organism evidence="2 3">
    <name type="scientific">Chironomus riparius</name>
    <dbReference type="NCBI Taxonomy" id="315576"/>
    <lineage>
        <taxon>Eukaryota</taxon>
        <taxon>Metazoa</taxon>
        <taxon>Ecdysozoa</taxon>
        <taxon>Arthropoda</taxon>
        <taxon>Hexapoda</taxon>
        <taxon>Insecta</taxon>
        <taxon>Pterygota</taxon>
        <taxon>Neoptera</taxon>
        <taxon>Endopterygota</taxon>
        <taxon>Diptera</taxon>
        <taxon>Nematocera</taxon>
        <taxon>Chironomoidea</taxon>
        <taxon>Chironomidae</taxon>
        <taxon>Chironominae</taxon>
        <taxon>Chironomus</taxon>
    </lineage>
</organism>
<gene>
    <name evidence="2" type="ORF">CHIRRI_LOCUS5573</name>
</gene>
<evidence type="ECO:0000313" key="3">
    <source>
        <dbReference type="Proteomes" id="UP001153620"/>
    </source>
</evidence>
<keyword evidence="3" id="KW-1185">Reference proteome</keyword>
<protein>
    <submittedName>
        <fullName evidence="2">Uncharacterized protein</fullName>
    </submittedName>
</protein>
<reference evidence="2" key="2">
    <citation type="submission" date="2022-10" db="EMBL/GenBank/DDBJ databases">
        <authorList>
            <consortium name="ENA_rothamsted_submissions"/>
            <consortium name="culmorum"/>
            <person name="King R."/>
        </authorList>
    </citation>
    <scope>NUCLEOTIDE SEQUENCE</scope>
</reference>
<feature type="chain" id="PRO_5040194450" evidence="1">
    <location>
        <begin position="22"/>
        <end position="116"/>
    </location>
</feature>
<name>A0A9N9WSP7_9DIPT</name>
<proteinExistence type="predicted"/>
<accession>A0A9N9WSP7</accession>
<evidence type="ECO:0000256" key="1">
    <source>
        <dbReference type="SAM" id="SignalP"/>
    </source>
</evidence>
<dbReference type="EMBL" id="OU895878">
    <property type="protein sequence ID" value="CAG9802667.1"/>
    <property type="molecule type" value="Genomic_DNA"/>
</dbReference>
<sequence>MKFAIVVFGFLFGILFGEVGSCKIVFPDSKDYQETVNKTPKPNPLLKAQTCIEVSEDGECLGEEGESVEDFLSERFFLVSPKKKCKDGYKLGPGNKCRKVIKVYDIRSSSKNTQKS</sequence>
<dbReference type="AlphaFoldDB" id="A0A9N9WSP7"/>
<feature type="signal peptide" evidence="1">
    <location>
        <begin position="1"/>
        <end position="21"/>
    </location>
</feature>
<keyword evidence="1" id="KW-0732">Signal</keyword>
<evidence type="ECO:0000313" key="2">
    <source>
        <dbReference type="EMBL" id="CAG9802667.1"/>
    </source>
</evidence>
<dbReference type="Proteomes" id="UP001153620">
    <property type="component" value="Chromosome 2"/>
</dbReference>